<dbReference type="InterPro" id="IPR034660">
    <property type="entry name" value="DinB/YfiT-like"/>
</dbReference>
<dbReference type="EMBL" id="CP002454">
    <property type="protein sequence ID" value="ADV67081.1"/>
    <property type="molecule type" value="Genomic_DNA"/>
</dbReference>
<protein>
    <recommendedName>
        <fullName evidence="1">DinB-like domain-containing protein</fullName>
    </recommendedName>
</protein>
<dbReference type="OrthoDB" id="69531at2"/>
<dbReference type="KEGG" id="dmr:Deima_1432"/>
<dbReference type="AlphaFoldDB" id="E8U7P2"/>
<dbReference type="HOGENOM" id="CLU_1465945_0_0_0"/>
<dbReference type="Proteomes" id="UP000008635">
    <property type="component" value="Chromosome"/>
</dbReference>
<organism evidence="2 3">
    <name type="scientific">Deinococcus maricopensis (strain DSM 21211 / LMG 22137 / NRRL B-23946 / LB-34)</name>
    <dbReference type="NCBI Taxonomy" id="709986"/>
    <lineage>
        <taxon>Bacteria</taxon>
        <taxon>Thermotogati</taxon>
        <taxon>Deinococcota</taxon>
        <taxon>Deinococci</taxon>
        <taxon>Deinococcales</taxon>
        <taxon>Deinococcaceae</taxon>
        <taxon>Deinococcus</taxon>
    </lineage>
</organism>
<dbReference type="InterPro" id="IPR024775">
    <property type="entry name" value="DinB-like"/>
</dbReference>
<feature type="domain" description="DinB-like" evidence="1">
    <location>
        <begin position="20"/>
        <end position="166"/>
    </location>
</feature>
<sequence length="172" mass="18429">MPLHDPAFLVAFGATPDLARARLQHELTAYQAALAAHARPLDEPLPGRPWSAAQLTEHVALVNASVARVLRLLASDRDLSAYPDTPAAVVDGRVQAPAPLQPGENLPAVELEARWAAANEQLHGAVGSVDTTDPARTFPHPAFGQLDALGWLRMAAFHTRHHRKQLEGAFGA</sequence>
<evidence type="ECO:0000259" key="1">
    <source>
        <dbReference type="Pfam" id="PF12867"/>
    </source>
</evidence>
<proteinExistence type="predicted"/>
<dbReference type="Pfam" id="PF12867">
    <property type="entry name" value="DinB_2"/>
    <property type="match status" value="1"/>
</dbReference>
<evidence type="ECO:0000313" key="3">
    <source>
        <dbReference type="Proteomes" id="UP000008635"/>
    </source>
</evidence>
<gene>
    <name evidence="2" type="ordered locus">Deima_1432</name>
</gene>
<dbReference type="SUPFAM" id="SSF109854">
    <property type="entry name" value="DinB/YfiT-like putative metalloenzymes"/>
    <property type="match status" value="1"/>
</dbReference>
<dbReference type="RefSeq" id="WP_013556586.1">
    <property type="nucleotide sequence ID" value="NC_014958.1"/>
</dbReference>
<evidence type="ECO:0000313" key="2">
    <source>
        <dbReference type="EMBL" id="ADV67081.1"/>
    </source>
</evidence>
<dbReference type="Gene3D" id="1.20.120.450">
    <property type="entry name" value="dinb family like domain"/>
    <property type="match status" value="1"/>
</dbReference>
<name>E8U7P2_DEIML</name>
<reference evidence="2 3" key="1">
    <citation type="journal article" date="2011" name="Stand. Genomic Sci.">
        <title>Complete genome sequence of Deinococcus maricopensis type strain (LB-34).</title>
        <authorList>
            <person name="Pukall R."/>
            <person name="Zeytun A."/>
            <person name="Lucas S."/>
            <person name="Lapidus A."/>
            <person name="Hammon N."/>
            <person name="Deshpande S."/>
            <person name="Nolan M."/>
            <person name="Cheng J.F."/>
            <person name="Pitluck S."/>
            <person name="Liolios K."/>
            <person name="Pagani I."/>
            <person name="Mikhailova N."/>
            <person name="Ivanova N."/>
            <person name="Mavromatis K."/>
            <person name="Pati A."/>
            <person name="Tapia R."/>
            <person name="Han C."/>
            <person name="Goodwin L."/>
            <person name="Chen A."/>
            <person name="Palaniappan K."/>
            <person name="Land M."/>
            <person name="Hauser L."/>
            <person name="Chang Y.J."/>
            <person name="Jeffries C.D."/>
            <person name="Brambilla E.M."/>
            <person name="Rohde M."/>
            <person name="Goker M."/>
            <person name="Detter J.C."/>
            <person name="Woyke T."/>
            <person name="Bristow J."/>
            <person name="Eisen J.A."/>
            <person name="Markowitz V."/>
            <person name="Hugenholtz P."/>
            <person name="Kyrpides N.C."/>
            <person name="Klenk H.P."/>
        </authorList>
    </citation>
    <scope>NUCLEOTIDE SEQUENCE [LARGE SCALE GENOMIC DNA]</scope>
    <source>
        <strain evidence="3">DSM 21211 / LMG 22137 / NRRL B-23946 / LB-34</strain>
    </source>
</reference>
<dbReference type="STRING" id="709986.Deima_1432"/>
<accession>E8U7P2</accession>
<dbReference type="eggNOG" id="ENOG50334RU">
    <property type="taxonomic scope" value="Bacteria"/>
</dbReference>
<keyword evidence="3" id="KW-1185">Reference proteome</keyword>
<reference evidence="3" key="2">
    <citation type="submission" date="2011-01" db="EMBL/GenBank/DDBJ databases">
        <title>The complete genome of Deinococcus maricopensis DSM 21211.</title>
        <authorList>
            <consortium name="US DOE Joint Genome Institute (JGI-PGF)"/>
            <person name="Lucas S."/>
            <person name="Copeland A."/>
            <person name="Lapidus A."/>
            <person name="Goodwin L."/>
            <person name="Pitluck S."/>
            <person name="Kyrpides N."/>
            <person name="Mavromatis K."/>
            <person name="Pagani I."/>
            <person name="Ivanova N."/>
            <person name="Ovchinnikova G."/>
            <person name="Zeytun A."/>
            <person name="Detter J.C."/>
            <person name="Han C."/>
            <person name="Land M."/>
            <person name="Hauser L."/>
            <person name="Markowitz V."/>
            <person name="Cheng J.-F."/>
            <person name="Hugenholtz P."/>
            <person name="Woyke T."/>
            <person name="Wu D."/>
            <person name="Pukall R."/>
            <person name="Gehrich-Schroeter G."/>
            <person name="Brambilla E."/>
            <person name="Klenk H.-P."/>
            <person name="Eisen J.A."/>
        </authorList>
    </citation>
    <scope>NUCLEOTIDE SEQUENCE [LARGE SCALE GENOMIC DNA]</scope>
    <source>
        <strain evidence="3">DSM 21211 / LMG 22137 / NRRL B-23946 / LB-34</strain>
    </source>
</reference>